<evidence type="ECO:0000313" key="2">
    <source>
        <dbReference type="Proteomes" id="UP000075920"/>
    </source>
</evidence>
<sequence>MRACGTRYEPLASFPILPTTTYTDRPLGLVFSAPPDGSDRVPFCRTAQRRNADSRTVCLENNV</sequence>
<organism evidence="1 2">
    <name type="scientific">Anopheles minimus</name>
    <dbReference type="NCBI Taxonomy" id="112268"/>
    <lineage>
        <taxon>Eukaryota</taxon>
        <taxon>Metazoa</taxon>
        <taxon>Ecdysozoa</taxon>
        <taxon>Arthropoda</taxon>
        <taxon>Hexapoda</taxon>
        <taxon>Insecta</taxon>
        <taxon>Pterygota</taxon>
        <taxon>Neoptera</taxon>
        <taxon>Endopterygota</taxon>
        <taxon>Diptera</taxon>
        <taxon>Nematocera</taxon>
        <taxon>Culicoidea</taxon>
        <taxon>Culicidae</taxon>
        <taxon>Anophelinae</taxon>
        <taxon>Anopheles</taxon>
    </lineage>
</organism>
<evidence type="ECO:0000313" key="1">
    <source>
        <dbReference type="EnsemblMetazoa" id="AMIN005484-PA"/>
    </source>
</evidence>
<reference evidence="1" key="2">
    <citation type="submission" date="2020-05" db="UniProtKB">
        <authorList>
            <consortium name="EnsemblMetazoa"/>
        </authorList>
    </citation>
    <scope>IDENTIFICATION</scope>
    <source>
        <strain evidence="1">MINIMUS1</strain>
    </source>
</reference>
<keyword evidence="2" id="KW-1185">Reference proteome</keyword>
<protein>
    <submittedName>
        <fullName evidence="1">Uncharacterized protein</fullName>
    </submittedName>
</protein>
<reference evidence="2" key="1">
    <citation type="submission" date="2013-03" db="EMBL/GenBank/DDBJ databases">
        <title>The Genome Sequence of Anopheles minimus MINIMUS1.</title>
        <authorList>
            <consortium name="The Broad Institute Genomics Platform"/>
            <person name="Neafsey D.E."/>
            <person name="Walton C."/>
            <person name="Walker B."/>
            <person name="Young S.K."/>
            <person name="Zeng Q."/>
            <person name="Gargeya S."/>
            <person name="Fitzgerald M."/>
            <person name="Haas B."/>
            <person name="Abouelleil A."/>
            <person name="Allen A.W."/>
            <person name="Alvarado L."/>
            <person name="Arachchi H.M."/>
            <person name="Berlin A.M."/>
            <person name="Chapman S.B."/>
            <person name="Gainer-Dewar J."/>
            <person name="Goldberg J."/>
            <person name="Griggs A."/>
            <person name="Gujja S."/>
            <person name="Hansen M."/>
            <person name="Howarth C."/>
            <person name="Imamovic A."/>
            <person name="Ireland A."/>
            <person name="Larimer J."/>
            <person name="McCowan C."/>
            <person name="Murphy C."/>
            <person name="Pearson M."/>
            <person name="Poon T.W."/>
            <person name="Priest M."/>
            <person name="Roberts A."/>
            <person name="Saif S."/>
            <person name="Shea T."/>
            <person name="Sisk P."/>
            <person name="Sykes S."/>
            <person name="Wortman J."/>
            <person name="Nusbaum C."/>
            <person name="Birren B."/>
        </authorList>
    </citation>
    <scope>NUCLEOTIDE SEQUENCE [LARGE SCALE GENOMIC DNA]</scope>
    <source>
        <strain evidence="2">MINIMUS1</strain>
    </source>
</reference>
<accession>A0A182W571</accession>
<proteinExistence type="predicted"/>
<dbReference type="EnsemblMetazoa" id="AMIN005484-RA">
    <property type="protein sequence ID" value="AMIN005484-PA"/>
    <property type="gene ID" value="AMIN005484"/>
</dbReference>
<dbReference type="AlphaFoldDB" id="A0A182W571"/>
<name>A0A182W571_9DIPT</name>
<dbReference type="Proteomes" id="UP000075920">
    <property type="component" value="Unassembled WGS sequence"/>
</dbReference>
<dbReference type="VEuPathDB" id="VectorBase:AMIN005484"/>